<proteinExistence type="predicted"/>
<reference evidence="1" key="1">
    <citation type="submission" date="2014-09" db="EMBL/GenBank/DDBJ databases">
        <authorList>
            <person name="Magalhaes I.L.F."/>
            <person name="Oliveira U."/>
            <person name="Santos F.R."/>
            <person name="Vidigal T.H.D.A."/>
            <person name="Brescovit A.D."/>
            <person name="Santos A.J."/>
        </authorList>
    </citation>
    <scope>NUCLEOTIDE SEQUENCE</scope>
    <source>
        <tissue evidence="1">Shoot tissue taken approximately 20 cm above the soil surface</tissue>
    </source>
</reference>
<accession>A0A0A9F2A8</accession>
<name>A0A0A9F2A8_ARUDO</name>
<dbReference type="EMBL" id="GBRH01192537">
    <property type="protein sequence ID" value="JAE05359.1"/>
    <property type="molecule type" value="Transcribed_RNA"/>
</dbReference>
<protein>
    <submittedName>
        <fullName evidence="1">Uncharacterized protein</fullName>
    </submittedName>
</protein>
<evidence type="ECO:0000313" key="1">
    <source>
        <dbReference type="EMBL" id="JAE05359.1"/>
    </source>
</evidence>
<sequence length="61" mass="7326">MVIFATCYIFICWAFRKMRCFYVSLFLWTMLQVFHIKTEMLTLSAIGLSSLFFILDRKCVK</sequence>
<dbReference type="AlphaFoldDB" id="A0A0A9F2A8"/>
<reference evidence="1" key="2">
    <citation type="journal article" date="2015" name="Data Brief">
        <title>Shoot transcriptome of the giant reed, Arundo donax.</title>
        <authorList>
            <person name="Barrero R.A."/>
            <person name="Guerrero F.D."/>
            <person name="Moolhuijzen P."/>
            <person name="Goolsby J.A."/>
            <person name="Tidwell J."/>
            <person name="Bellgard S.E."/>
            <person name="Bellgard M.I."/>
        </authorList>
    </citation>
    <scope>NUCLEOTIDE SEQUENCE</scope>
    <source>
        <tissue evidence="1">Shoot tissue taken approximately 20 cm above the soil surface</tissue>
    </source>
</reference>
<organism evidence="1">
    <name type="scientific">Arundo donax</name>
    <name type="common">Giant reed</name>
    <name type="synonym">Donax arundinaceus</name>
    <dbReference type="NCBI Taxonomy" id="35708"/>
    <lineage>
        <taxon>Eukaryota</taxon>
        <taxon>Viridiplantae</taxon>
        <taxon>Streptophyta</taxon>
        <taxon>Embryophyta</taxon>
        <taxon>Tracheophyta</taxon>
        <taxon>Spermatophyta</taxon>
        <taxon>Magnoliopsida</taxon>
        <taxon>Liliopsida</taxon>
        <taxon>Poales</taxon>
        <taxon>Poaceae</taxon>
        <taxon>PACMAD clade</taxon>
        <taxon>Arundinoideae</taxon>
        <taxon>Arundineae</taxon>
        <taxon>Arundo</taxon>
    </lineage>
</organism>